<dbReference type="GO" id="GO:0047480">
    <property type="term" value="F:UDP-N-acetylmuramoyl-tripeptide-D-alanyl-D-alanine ligase activity"/>
    <property type="evidence" value="ECO:0007669"/>
    <property type="project" value="UniProtKB-EC"/>
</dbReference>
<dbReference type="GO" id="GO:0071555">
    <property type="term" value="P:cell wall organization"/>
    <property type="evidence" value="ECO:0007669"/>
    <property type="project" value="UniProtKB-KW"/>
</dbReference>
<evidence type="ECO:0000259" key="11">
    <source>
        <dbReference type="Pfam" id="PF02875"/>
    </source>
</evidence>
<dbReference type="PANTHER" id="PTHR43024">
    <property type="entry name" value="UDP-N-ACETYLMURAMOYL-TRIPEPTIDE--D-ALANYL-D-ALANINE LIGASE"/>
    <property type="match status" value="1"/>
</dbReference>
<dbReference type="Pfam" id="PF02875">
    <property type="entry name" value="Mur_ligase_C"/>
    <property type="match status" value="1"/>
</dbReference>
<dbReference type="InterPro" id="IPR051046">
    <property type="entry name" value="MurCDEF_CellWall_CoF430Synth"/>
</dbReference>
<dbReference type="eggNOG" id="COG0770">
    <property type="taxonomic scope" value="Bacteria"/>
</dbReference>
<reference evidence="14" key="1">
    <citation type="submission" date="2011-02" db="EMBL/GenBank/DDBJ databases">
        <title>The complete sequence of chromosome of Deinococcus proteolyticus DSM 20540.</title>
        <authorList>
            <consortium name="US DOE Joint Genome Institute (JGI-PGF)"/>
            <person name="Lucas S."/>
            <person name="Copeland A."/>
            <person name="Lapidus A."/>
            <person name="Bruce D."/>
            <person name="Goodwin L."/>
            <person name="Pitluck S."/>
            <person name="Kyrpides N."/>
            <person name="Mavromatis K."/>
            <person name="Pagani I."/>
            <person name="Ivanova N."/>
            <person name="Ovchinnikova G."/>
            <person name="Zeytun A."/>
            <person name="Detter J.C."/>
            <person name="Han C."/>
            <person name="Land M."/>
            <person name="Hauser L."/>
            <person name="Markowitz V."/>
            <person name="Cheng J.-F."/>
            <person name="Hugenholtz P."/>
            <person name="Woyke T."/>
            <person name="Wu D."/>
            <person name="Pukall R."/>
            <person name="Steenblock K."/>
            <person name="Brambilla E."/>
            <person name="Klenk H.-P."/>
            <person name="Eisen J.A."/>
        </authorList>
    </citation>
    <scope>NUCLEOTIDE SEQUENCE [LARGE SCALE GENOMIC DNA]</scope>
    <source>
        <strain evidence="14">ATCC 35074 / DSM 20540 / JCM 6276 / NBRC 101906 / NCIMB 13154 / VKM Ac-1939 / CCM 2703 / MRP</strain>
    </source>
</reference>
<keyword evidence="14" id="KW-1185">Reference proteome</keyword>
<comment type="subcellular location">
    <subcellularLocation>
        <location evidence="10">Cytoplasm</location>
    </subcellularLocation>
</comment>
<dbReference type="GO" id="GO:0005737">
    <property type="term" value="C:cytoplasm"/>
    <property type="evidence" value="ECO:0007669"/>
    <property type="project" value="UniProtKB-SubCell"/>
</dbReference>
<evidence type="ECO:0000256" key="5">
    <source>
        <dbReference type="ARBA" id="ARBA00022840"/>
    </source>
</evidence>
<evidence type="ECO:0000256" key="9">
    <source>
        <dbReference type="ARBA" id="ARBA00023316"/>
    </source>
</evidence>
<keyword evidence="7 10" id="KW-0573">Peptidoglycan synthesis</keyword>
<dbReference type="Pfam" id="PF08245">
    <property type="entry name" value="Mur_ligase_M"/>
    <property type="match status" value="1"/>
</dbReference>
<evidence type="ECO:0000256" key="1">
    <source>
        <dbReference type="ARBA" id="ARBA00022490"/>
    </source>
</evidence>
<dbReference type="Gene3D" id="3.90.190.20">
    <property type="entry name" value="Mur ligase, C-terminal domain"/>
    <property type="match status" value="1"/>
</dbReference>
<dbReference type="InterPro" id="IPR013221">
    <property type="entry name" value="Mur_ligase_cen"/>
</dbReference>
<dbReference type="InterPro" id="IPR004101">
    <property type="entry name" value="Mur_ligase_C"/>
</dbReference>
<dbReference type="InterPro" id="IPR036565">
    <property type="entry name" value="Mur-like_cat_sf"/>
</dbReference>
<keyword evidence="4" id="KW-0547">Nucleotide-binding</keyword>
<keyword evidence="3 10" id="KW-0132">Cell division</keyword>
<evidence type="ECO:0000256" key="10">
    <source>
        <dbReference type="RuleBase" id="RU004136"/>
    </source>
</evidence>
<dbReference type="HOGENOM" id="CLU_031507_1_1_0"/>
<dbReference type="Gene3D" id="3.40.1390.10">
    <property type="entry name" value="MurE/MurF, N-terminal domain"/>
    <property type="match status" value="1"/>
</dbReference>
<dbReference type="InterPro" id="IPR036615">
    <property type="entry name" value="Mur_ligase_C_dom_sf"/>
</dbReference>
<dbReference type="InterPro" id="IPR005863">
    <property type="entry name" value="UDP-N-AcMur_synth"/>
</dbReference>
<dbReference type="GO" id="GO:0005524">
    <property type="term" value="F:ATP binding"/>
    <property type="evidence" value="ECO:0007669"/>
    <property type="project" value="UniProtKB-KW"/>
</dbReference>
<dbReference type="EMBL" id="CP002536">
    <property type="protein sequence ID" value="ADY25852.1"/>
    <property type="molecule type" value="Genomic_DNA"/>
</dbReference>
<dbReference type="AlphaFoldDB" id="F0RLE8"/>
<keyword evidence="5" id="KW-0067">ATP-binding</keyword>
<dbReference type="GO" id="GO:0008766">
    <property type="term" value="F:UDP-N-acetylmuramoylalanyl-D-glutamyl-2,6-diaminopimelate-D-alanyl-D-alanine ligase activity"/>
    <property type="evidence" value="ECO:0007669"/>
    <property type="project" value="RHEA"/>
</dbReference>
<dbReference type="UniPathway" id="UPA00219"/>
<dbReference type="Proteomes" id="UP000007718">
    <property type="component" value="Chromosome"/>
</dbReference>
<comment type="catalytic activity">
    <reaction evidence="10">
        <text>D-alanyl-D-alanine + UDP-N-acetyl-alpha-D-muramoyl-L-alanyl-gamma-D-glutamyl-meso-2,6-diaminopimelate + ATP = UDP-N-acetyl-alpha-D-muramoyl-L-alanyl-gamma-D-glutamyl-meso-2,6-diaminopimeloyl-D-alanyl-D-alanine + ADP + phosphate + H(+)</text>
        <dbReference type="Rhea" id="RHEA:28374"/>
        <dbReference type="ChEBI" id="CHEBI:15378"/>
        <dbReference type="ChEBI" id="CHEBI:30616"/>
        <dbReference type="ChEBI" id="CHEBI:43474"/>
        <dbReference type="ChEBI" id="CHEBI:57822"/>
        <dbReference type="ChEBI" id="CHEBI:61386"/>
        <dbReference type="ChEBI" id="CHEBI:83905"/>
        <dbReference type="ChEBI" id="CHEBI:456216"/>
        <dbReference type="EC" id="6.3.2.10"/>
    </reaction>
</comment>
<dbReference type="SUPFAM" id="SSF63418">
    <property type="entry name" value="MurE/MurF N-terminal domain"/>
    <property type="match status" value="1"/>
</dbReference>
<name>F0RLE8_DEIPM</name>
<dbReference type="RefSeq" id="WP_013614461.1">
    <property type="nucleotide sequence ID" value="NC_015161.1"/>
</dbReference>
<feature type="domain" description="Mur ligase C-terminal" evidence="11">
    <location>
        <begin position="294"/>
        <end position="404"/>
    </location>
</feature>
<dbReference type="SUPFAM" id="SSF53244">
    <property type="entry name" value="MurD-like peptide ligases, peptide-binding domain"/>
    <property type="match status" value="1"/>
</dbReference>
<comment type="function">
    <text evidence="10">Involved in cell wall formation. Catalyzes the final step in the synthesis of UDP-N-acetylmuramoyl-pentapeptide, the precursor of murein.</text>
</comment>
<dbReference type="STRING" id="693977.Deipr_0692"/>
<reference evidence="13 14" key="2">
    <citation type="journal article" date="2012" name="Stand. Genomic Sci.">
        <title>Complete genome sequence of the orange-red pigmented, radioresistant Deinococcus proteolyticus type strain (MRP(T)).</title>
        <authorList>
            <person name="Copeland A."/>
            <person name="Zeytun A."/>
            <person name="Yassawong M."/>
            <person name="Nolan M."/>
            <person name="Lucas S."/>
            <person name="Hammon N."/>
            <person name="Deshpande S."/>
            <person name="Cheng J.F."/>
            <person name="Han C."/>
            <person name="Tapia R."/>
            <person name="Goodwin L.A."/>
            <person name="Pitluck S."/>
            <person name="Mavromatis K."/>
            <person name="Liolios K."/>
            <person name="Pagani I."/>
            <person name="Ivanova N."/>
            <person name="Mikhailova N."/>
            <person name="Pati A."/>
            <person name="Chen A."/>
            <person name="Palaniappan K."/>
            <person name="Land M."/>
            <person name="Hauser L."/>
            <person name="Jeffries C.D."/>
            <person name="Brambilla E.M."/>
            <person name="Rohde M."/>
            <person name="Sikorski J."/>
            <person name="Pukall R."/>
            <person name="Goker M."/>
            <person name="Detter J.C."/>
            <person name="Woyke T."/>
            <person name="Bristow J."/>
            <person name="Eisen J.A."/>
            <person name="Markowitz V."/>
            <person name="Hugenholtz P."/>
            <person name="Kyrpides N.C."/>
            <person name="Klenk H.P."/>
            <person name="Lapidus A."/>
        </authorList>
    </citation>
    <scope>NUCLEOTIDE SEQUENCE [LARGE SCALE GENOMIC DNA]</scope>
    <source>
        <strain evidence="14">ATCC 35074 / DSM 20540 / JCM 6276 / NBRC 101906 / NCIMB 13154 / VKM Ac-1939 / CCM 2703 / MRP</strain>
    </source>
</reference>
<gene>
    <name evidence="13" type="ordered locus">Deipr_0692</name>
</gene>
<keyword evidence="2 13" id="KW-0436">Ligase</keyword>
<evidence type="ECO:0000259" key="12">
    <source>
        <dbReference type="Pfam" id="PF08245"/>
    </source>
</evidence>
<evidence type="ECO:0000256" key="8">
    <source>
        <dbReference type="ARBA" id="ARBA00023306"/>
    </source>
</evidence>
<keyword evidence="1" id="KW-0963">Cytoplasm</keyword>
<comment type="pathway">
    <text evidence="10">Cell wall biogenesis; peptidoglycan biosynthesis.</text>
</comment>
<dbReference type="GO" id="GO:0008360">
    <property type="term" value="P:regulation of cell shape"/>
    <property type="evidence" value="ECO:0007669"/>
    <property type="project" value="UniProtKB-KW"/>
</dbReference>
<sequence>MLSPHGPLPFEATVHPQARPGVRLTWDSRQADADTAFVALPGERDHGNRFIEAALERGAPFVLTDLPGAASRLPRTVEVPDSLAALTAWAQQERAKNPLVVGVTGSVGKTTTKSYVAAALDAHYMPVYNTIPAIACFLTEFGSSERPLVVEMGIDRVGEMDRLISLVRPDVGVLTSIGAAHLEGLSSLEVIAQEKGKILHSPRALVGNQARVWFPEQEIYGFSTPELPVQHSGQDLRVNEQGADFTYRGQTVHLPNAAQVQAEAAVLGLYLAETYGVPLAAAIQRVEQVQVPSGRYQIHSGRYTVIDDAYNASPLAVQAALSALQNFRGRRISVLGTMLELGPTAPELHAEVGRSACESADLCFGVGPYAELLGHHAHRTVPELTAALKAEVQDGDVILVKASRGISMTPEQRAQEGVGLETVVSELLKWRDQQPETA</sequence>
<dbReference type="EC" id="6.3.2.10" evidence="10"/>
<evidence type="ECO:0000313" key="14">
    <source>
        <dbReference type="Proteomes" id="UP000007718"/>
    </source>
</evidence>
<feature type="domain" description="Mur ligase central" evidence="12">
    <location>
        <begin position="103"/>
        <end position="203"/>
    </location>
</feature>
<proteinExistence type="predicted"/>
<dbReference type="GO" id="GO:0051301">
    <property type="term" value="P:cell division"/>
    <property type="evidence" value="ECO:0007669"/>
    <property type="project" value="UniProtKB-KW"/>
</dbReference>
<evidence type="ECO:0000256" key="4">
    <source>
        <dbReference type="ARBA" id="ARBA00022741"/>
    </source>
</evidence>
<dbReference type="PANTHER" id="PTHR43024:SF1">
    <property type="entry name" value="UDP-N-ACETYLMURAMOYL-TRIPEPTIDE--D-ALANYL-D-ALANINE LIGASE"/>
    <property type="match status" value="1"/>
</dbReference>
<protein>
    <recommendedName>
        <fullName evidence="10">UDP-N-acetylmuramoyl-tripeptide--D-alanyl-D-alanine ligase</fullName>
        <ecNumber evidence="10">6.3.2.10</ecNumber>
    </recommendedName>
</protein>
<evidence type="ECO:0000256" key="7">
    <source>
        <dbReference type="ARBA" id="ARBA00022984"/>
    </source>
</evidence>
<dbReference type="SUPFAM" id="SSF53623">
    <property type="entry name" value="MurD-like peptide ligases, catalytic domain"/>
    <property type="match status" value="1"/>
</dbReference>
<evidence type="ECO:0000256" key="2">
    <source>
        <dbReference type="ARBA" id="ARBA00022598"/>
    </source>
</evidence>
<dbReference type="InterPro" id="IPR035911">
    <property type="entry name" value="MurE/MurF_N"/>
</dbReference>
<evidence type="ECO:0000256" key="6">
    <source>
        <dbReference type="ARBA" id="ARBA00022960"/>
    </source>
</evidence>
<keyword evidence="9 10" id="KW-0961">Cell wall biogenesis/degradation</keyword>
<keyword evidence="6 10" id="KW-0133">Cell shape</keyword>
<organism evidence="13 14">
    <name type="scientific">Deinococcus proteolyticus (strain ATCC 35074 / DSM 20540 / JCM 6276 / NBRC 101906 / NCIMB 13154 / VKM Ac-1939 / CCM 2703 / MRP)</name>
    <dbReference type="NCBI Taxonomy" id="693977"/>
    <lineage>
        <taxon>Bacteria</taxon>
        <taxon>Thermotogati</taxon>
        <taxon>Deinococcota</taxon>
        <taxon>Deinococci</taxon>
        <taxon>Deinococcales</taxon>
        <taxon>Deinococcaceae</taxon>
        <taxon>Deinococcus</taxon>
    </lineage>
</organism>
<dbReference type="Gene3D" id="3.40.1190.10">
    <property type="entry name" value="Mur-like, catalytic domain"/>
    <property type="match status" value="1"/>
</dbReference>
<evidence type="ECO:0000313" key="13">
    <source>
        <dbReference type="EMBL" id="ADY25852.1"/>
    </source>
</evidence>
<dbReference type="NCBIfam" id="TIGR01143">
    <property type="entry name" value="murF"/>
    <property type="match status" value="1"/>
</dbReference>
<dbReference type="KEGG" id="dpt:Deipr_0692"/>
<dbReference type="GO" id="GO:0009252">
    <property type="term" value="P:peptidoglycan biosynthetic process"/>
    <property type="evidence" value="ECO:0007669"/>
    <property type="project" value="UniProtKB-UniPathway"/>
</dbReference>
<accession>F0RLE8</accession>
<keyword evidence="8 10" id="KW-0131">Cell cycle</keyword>
<evidence type="ECO:0000256" key="3">
    <source>
        <dbReference type="ARBA" id="ARBA00022618"/>
    </source>
</evidence>
<dbReference type="OrthoDB" id="9801978at2"/>